<evidence type="ECO:0000313" key="2">
    <source>
        <dbReference type="EMBL" id="EGB08429.1"/>
    </source>
</evidence>
<proteinExistence type="predicted"/>
<dbReference type="PANTHER" id="PTHR22895">
    <property type="entry name" value="ARMADILLO REPEAT-CONTAINING PROTEIN 6"/>
    <property type="match status" value="1"/>
</dbReference>
<dbReference type="PANTHER" id="PTHR22895:SF0">
    <property type="entry name" value="ARMADILLO REPEAT-CONTAINING PROTEIN 6"/>
    <property type="match status" value="1"/>
</dbReference>
<name>F0Y8Z9_AURAN</name>
<dbReference type="eggNOG" id="KOG4199">
    <property type="taxonomic scope" value="Eukaryota"/>
</dbReference>
<dbReference type="InterPro" id="IPR011989">
    <property type="entry name" value="ARM-like"/>
</dbReference>
<dbReference type="InParanoid" id="F0Y8Z9"/>
<dbReference type="GeneID" id="20224666"/>
<reference evidence="2 3" key="1">
    <citation type="journal article" date="2011" name="Proc. Natl. Acad. Sci. U.S.A.">
        <title>Niche of harmful alga Aureococcus anophagefferens revealed through ecogenomics.</title>
        <authorList>
            <person name="Gobler C.J."/>
            <person name="Berry D.L."/>
            <person name="Dyhrman S.T."/>
            <person name="Wilhelm S.W."/>
            <person name="Salamov A."/>
            <person name="Lobanov A.V."/>
            <person name="Zhang Y."/>
            <person name="Collier J.L."/>
            <person name="Wurch L.L."/>
            <person name="Kustka A.B."/>
            <person name="Dill B.D."/>
            <person name="Shah M."/>
            <person name="VerBerkmoes N.C."/>
            <person name="Kuo A."/>
            <person name="Terry A."/>
            <person name="Pangilinan J."/>
            <person name="Lindquist E.A."/>
            <person name="Lucas S."/>
            <person name="Paulsen I.T."/>
            <person name="Hattenrath-Lehmann T.K."/>
            <person name="Talmage S.C."/>
            <person name="Walker E.A."/>
            <person name="Koch F."/>
            <person name="Burson A.M."/>
            <person name="Marcoval M.A."/>
            <person name="Tang Y.Z."/>
            <person name="Lecleir G.R."/>
            <person name="Coyne K.J."/>
            <person name="Berg G.M."/>
            <person name="Bertrand E.M."/>
            <person name="Saito M.A."/>
            <person name="Gladyshev V.N."/>
            <person name="Grigoriev I.V."/>
        </authorList>
    </citation>
    <scope>NUCLEOTIDE SEQUENCE [LARGE SCALE GENOMIC DNA]</scope>
    <source>
        <strain evidence="3">CCMP 1984</strain>
    </source>
</reference>
<organism evidence="3">
    <name type="scientific">Aureococcus anophagefferens</name>
    <name type="common">Harmful bloom alga</name>
    <dbReference type="NCBI Taxonomy" id="44056"/>
    <lineage>
        <taxon>Eukaryota</taxon>
        <taxon>Sar</taxon>
        <taxon>Stramenopiles</taxon>
        <taxon>Ochrophyta</taxon>
        <taxon>Pelagophyceae</taxon>
        <taxon>Pelagomonadales</taxon>
        <taxon>Pelagomonadaceae</taxon>
        <taxon>Aureococcus</taxon>
    </lineage>
</organism>
<dbReference type="OMA" id="NECKTHE"/>
<dbReference type="AlphaFoldDB" id="F0Y8Z9"/>
<protein>
    <recommendedName>
        <fullName evidence="4">Armadillo repeat-containing domain-containing protein</fullName>
    </recommendedName>
</protein>
<dbReference type="OrthoDB" id="449062at2759"/>
<dbReference type="InterPro" id="IPR016024">
    <property type="entry name" value="ARM-type_fold"/>
</dbReference>
<dbReference type="Gene3D" id="1.25.10.10">
    <property type="entry name" value="Leucine-rich Repeat Variant"/>
    <property type="match status" value="2"/>
</dbReference>
<keyword evidence="3" id="KW-1185">Reference proteome</keyword>
<keyword evidence="1" id="KW-0677">Repeat</keyword>
<gene>
    <name evidence="2" type="ORF">AURANDRAFT_64111</name>
</gene>
<dbReference type="RefSeq" id="XP_009037144.1">
    <property type="nucleotide sequence ID" value="XM_009038896.1"/>
</dbReference>
<dbReference type="EMBL" id="GL833128">
    <property type="protein sequence ID" value="EGB08429.1"/>
    <property type="molecule type" value="Genomic_DNA"/>
</dbReference>
<sequence length="480" mass="47964">MAAFGQRRRISQQAFDACVAENVEDCGMGREEAVWNAYEHFDFQNADLSAVDPDGPGERREARDVLRIQVALLARGVGGATRAELDAALAFVAAACGRDAAPRAAAAARATVVAARGLAALAALVDACVEDGDRPLLLKCLPALAASVRGDAAARDAFRYGGCVEAVLRVLRAAASAGDRRLGRAGLAVVAAAAAGTEGVKAPLVAGGACPLTVELVLAAVEAGDARLGAVACRALAAVAAADDPRAASAGAAATATKLADAGAVNALLAALAAFGDEAAARAAVDGLALLAASEDAAAEIVRAGGARACRDALRERRGSAARRRGLAGVLRHLAGDDGAKDAMCADGTLEELLEVLETFRDEDPALGEHVVACLARMALRRPANAAKIGVAGGALVVAAMAAHPAHAGLNRQGALALRNLVARNPEHAAPLLAAGAEAALRAAAAADAANVDVAFAALRGLGVEAAMAPRGDADPPRLL</sequence>
<dbReference type="KEGG" id="aaf:AURANDRAFT_64111"/>
<evidence type="ECO:0008006" key="4">
    <source>
        <dbReference type="Google" id="ProtNLM"/>
    </source>
</evidence>
<dbReference type="Proteomes" id="UP000002729">
    <property type="component" value="Unassembled WGS sequence"/>
</dbReference>
<dbReference type="SUPFAM" id="SSF48371">
    <property type="entry name" value="ARM repeat"/>
    <property type="match status" value="1"/>
</dbReference>
<evidence type="ECO:0000256" key="1">
    <source>
        <dbReference type="ARBA" id="ARBA00022737"/>
    </source>
</evidence>
<evidence type="ECO:0000313" key="3">
    <source>
        <dbReference type="Proteomes" id="UP000002729"/>
    </source>
</evidence>
<accession>F0Y8Z9</accession>